<evidence type="ECO:0000256" key="1">
    <source>
        <dbReference type="SAM" id="MobiDB-lite"/>
    </source>
</evidence>
<protein>
    <submittedName>
        <fullName evidence="3">Eef1akmt3 protein</fullName>
    </submittedName>
</protein>
<comment type="caution">
    <text evidence="3">The sequence shown here is derived from an EMBL/GenBank/DDBJ whole genome shotgun (WGS) entry which is preliminary data.</text>
</comment>
<dbReference type="InterPro" id="IPR001202">
    <property type="entry name" value="WW_dom"/>
</dbReference>
<dbReference type="PROSITE" id="PS01159">
    <property type="entry name" value="WW_DOMAIN_1"/>
    <property type="match status" value="2"/>
</dbReference>
<dbReference type="AlphaFoldDB" id="A0A812QF52"/>
<reference evidence="3" key="1">
    <citation type="submission" date="2021-02" db="EMBL/GenBank/DDBJ databases">
        <authorList>
            <person name="Dougan E. K."/>
            <person name="Rhodes N."/>
            <person name="Thang M."/>
            <person name="Chan C."/>
        </authorList>
    </citation>
    <scope>NUCLEOTIDE SEQUENCE</scope>
</reference>
<evidence type="ECO:0000313" key="4">
    <source>
        <dbReference type="Proteomes" id="UP000649617"/>
    </source>
</evidence>
<feature type="region of interest" description="Disordered" evidence="1">
    <location>
        <begin position="259"/>
        <end position="363"/>
    </location>
</feature>
<dbReference type="PANTHER" id="PTHR14614">
    <property type="entry name" value="HEPATOCELLULAR CARCINOMA-ASSOCIATED ANTIGEN"/>
    <property type="match status" value="1"/>
</dbReference>
<dbReference type="PROSITE" id="PS50020">
    <property type="entry name" value="WW_DOMAIN_2"/>
    <property type="match status" value="2"/>
</dbReference>
<evidence type="ECO:0000313" key="3">
    <source>
        <dbReference type="EMBL" id="CAE7387493.1"/>
    </source>
</evidence>
<sequence>MASRLLDESHAIAAFKQQLGIHIKEEEEFGWIAEVGIQSPLPPRWTAHSDSSSGYVYYVDHDRQVSSWENPLVPCLRRLVEIGRKYLKCYTAGYFEEQKGILWHQHKQELDKWHGPFMDDAGRQYFVNSEDGISSWQDPRIDAQYVFELESGLLTSLEEILPPARPDTPNFDPKDGHWKTAEGAEVLTLDSPKETQHIIHTAARKTFRERKSRTLTTTAQKNAQAEYRSTMERMSGVAEHLRSLQMDDEEAQRLQLMRKAEARRQRRSGGTAASAPPVLAVVRIPSSAEDQVRSRSQKPSVLDDDACPKPPLNRQDTVPPPPPPDEVMQEALAPHVAPAKSPSCAENFAPPAHPPSPQAGKRPVLHGTLERALSQKSQDDAFQGATFAELELKVRPQARFMVIAVEVAFPEKLQGTPPCRPTRAYELLGNQVLLSEGDAALTNTGWRTWAGGWILVKHLEEHFHSVQPRRILDLSCGTGLAGIALAKAGHEVVLCDLPINVQTVKDNLARNRSAECPLIVRACAVGYIWGRSLPKELQQPFDVVLCGDLLYHVWSGKLQQEFLQTLQEICCCKRPGPEIIFAGQVRSGRQENQVIGYIADYLHYKEVPLCVDPKWFHSPGSPLVADAKYRLLRLEPLTD</sequence>
<proteinExistence type="predicted"/>
<dbReference type="SUPFAM" id="SSF51045">
    <property type="entry name" value="WW domain"/>
    <property type="match status" value="1"/>
</dbReference>
<dbReference type="OrthoDB" id="407325at2759"/>
<dbReference type="Pfam" id="PF00397">
    <property type="entry name" value="WW"/>
    <property type="match status" value="1"/>
</dbReference>
<dbReference type="Gene3D" id="2.20.70.10">
    <property type="match status" value="1"/>
</dbReference>
<gene>
    <name evidence="3" type="primary">eef1akmt3</name>
    <name evidence="3" type="ORF">SPIL2461_LOCUS9497</name>
</gene>
<dbReference type="InterPro" id="IPR019410">
    <property type="entry name" value="Methyltransf_16"/>
</dbReference>
<keyword evidence="4" id="KW-1185">Reference proteome</keyword>
<dbReference type="Pfam" id="PF10294">
    <property type="entry name" value="Methyltransf_16"/>
    <property type="match status" value="1"/>
</dbReference>
<dbReference type="CDD" id="cd02440">
    <property type="entry name" value="AdoMet_MTases"/>
    <property type="match status" value="1"/>
</dbReference>
<dbReference type="SUPFAM" id="SSF53335">
    <property type="entry name" value="S-adenosyl-L-methionine-dependent methyltransferases"/>
    <property type="match status" value="1"/>
</dbReference>
<dbReference type="Gene3D" id="3.40.50.150">
    <property type="entry name" value="Vaccinia Virus protein VP39"/>
    <property type="match status" value="1"/>
</dbReference>
<name>A0A812QF52_SYMPI</name>
<organism evidence="3 4">
    <name type="scientific">Symbiodinium pilosum</name>
    <name type="common">Dinoflagellate</name>
    <dbReference type="NCBI Taxonomy" id="2952"/>
    <lineage>
        <taxon>Eukaryota</taxon>
        <taxon>Sar</taxon>
        <taxon>Alveolata</taxon>
        <taxon>Dinophyceae</taxon>
        <taxon>Suessiales</taxon>
        <taxon>Symbiodiniaceae</taxon>
        <taxon>Symbiodinium</taxon>
    </lineage>
</organism>
<dbReference type="SMART" id="SM00456">
    <property type="entry name" value="WW"/>
    <property type="match status" value="2"/>
</dbReference>
<dbReference type="PANTHER" id="PTHR14614:SF163">
    <property type="entry name" value="METHYLTRANSFERASE SMALL DOMAIN-CONTAINING PROTEIN"/>
    <property type="match status" value="1"/>
</dbReference>
<evidence type="ECO:0000259" key="2">
    <source>
        <dbReference type="PROSITE" id="PS50020"/>
    </source>
</evidence>
<feature type="domain" description="WW" evidence="2">
    <location>
        <begin position="39"/>
        <end position="73"/>
    </location>
</feature>
<dbReference type="CDD" id="cd00201">
    <property type="entry name" value="WW"/>
    <property type="match status" value="1"/>
</dbReference>
<dbReference type="EMBL" id="CAJNIZ010016560">
    <property type="protein sequence ID" value="CAE7387493.1"/>
    <property type="molecule type" value="Genomic_DNA"/>
</dbReference>
<dbReference type="InterPro" id="IPR036020">
    <property type="entry name" value="WW_dom_sf"/>
</dbReference>
<accession>A0A812QF52</accession>
<dbReference type="InterPro" id="IPR029063">
    <property type="entry name" value="SAM-dependent_MTases_sf"/>
</dbReference>
<dbReference type="Proteomes" id="UP000649617">
    <property type="component" value="Unassembled WGS sequence"/>
</dbReference>
<feature type="domain" description="WW" evidence="2">
    <location>
        <begin position="113"/>
        <end position="141"/>
    </location>
</feature>